<sequence length="121" mass="13354">MAQNRWSIDHLSATRSSHKYPPHASKALRTVAGVFSVGSFEQTAHLIDIAPWYHDNGVAFGDKDELLPSFQAKVFTKGFGNAHLEFFGKCSGIHSYPPGIIALNVRIINEDKLFGKHYLGG</sequence>
<name>E6QX88_9ZZZZ</name>
<dbReference type="EMBL" id="CABR01000172">
    <property type="protein sequence ID" value="CBI11862.1"/>
    <property type="molecule type" value="Genomic_DNA"/>
</dbReference>
<reference evidence="1" key="1">
    <citation type="submission" date="2009-10" db="EMBL/GenBank/DDBJ databases">
        <title>Diversity of trophic interactions inside an arsenic-rich microbial ecosystem.</title>
        <authorList>
            <person name="Bertin P.N."/>
            <person name="Heinrich-Salmeron A."/>
            <person name="Pelletier E."/>
            <person name="Goulhen-Chollet F."/>
            <person name="Arsene-Ploetze F."/>
            <person name="Gallien S."/>
            <person name="Calteau A."/>
            <person name="Vallenet D."/>
            <person name="Casiot C."/>
            <person name="Chane-Woon-Ming B."/>
            <person name="Giloteaux L."/>
            <person name="Barakat M."/>
            <person name="Bonnefoy V."/>
            <person name="Bruneel O."/>
            <person name="Chandler M."/>
            <person name="Cleiss J."/>
            <person name="Duran R."/>
            <person name="Elbaz-Poulichet F."/>
            <person name="Fonknechten N."/>
            <person name="Lauga B."/>
            <person name="Mornico D."/>
            <person name="Ortet P."/>
            <person name="Schaeffer C."/>
            <person name="Siguier P."/>
            <person name="Alexander Thil Smith A."/>
            <person name="Van Dorsselaer A."/>
            <person name="Weissenbach J."/>
            <person name="Medigue C."/>
            <person name="Le Paslier D."/>
        </authorList>
    </citation>
    <scope>NUCLEOTIDE SEQUENCE</scope>
</reference>
<gene>
    <name evidence="1" type="ORF">CARN7_2710</name>
</gene>
<dbReference type="AlphaFoldDB" id="E6QX88"/>
<organism evidence="1">
    <name type="scientific">mine drainage metagenome</name>
    <dbReference type="NCBI Taxonomy" id="410659"/>
    <lineage>
        <taxon>unclassified sequences</taxon>
        <taxon>metagenomes</taxon>
        <taxon>ecological metagenomes</taxon>
    </lineage>
</organism>
<protein>
    <submittedName>
        <fullName evidence="1">Uncharacterized protein</fullName>
    </submittedName>
</protein>
<proteinExistence type="predicted"/>
<evidence type="ECO:0000313" key="1">
    <source>
        <dbReference type="EMBL" id="CBI11862.1"/>
    </source>
</evidence>
<comment type="caution">
    <text evidence="1">The sequence shown here is derived from an EMBL/GenBank/DDBJ whole genome shotgun (WGS) entry which is preliminary data.</text>
</comment>
<accession>E6QX88</accession>